<evidence type="ECO:0000313" key="3">
    <source>
        <dbReference type="Proteomes" id="UP000054564"/>
    </source>
</evidence>
<proteinExistence type="predicted"/>
<name>A0A0L0UWX4_9BASI</name>
<keyword evidence="3" id="KW-1185">Reference proteome</keyword>
<organism evidence="2 3">
    <name type="scientific">Puccinia striiformis f. sp. tritici PST-78</name>
    <dbReference type="NCBI Taxonomy" id="1165861"/>
    <lineage>
        <taxon>Eukaryota</taxon>
        <taxon>Fungi</taxon>
        <taxon>Dikarya</taxon>
        <taxon>Basidiomycota</taxon>
        <taxon>Pucciniomycotina</taxon>
        <taxon>Pucciniomycetes</taxon>
        <taxon>Pucciniales</taxon>
        <taxon>Pucciniaceae</taxon>
        <taxon>Puccinia</taxon>
    </lineage>
</organism>
<reference evidence="3" key="1">
    <citation type="submission" date="2014-03" db="EMBL/GenBank/DDBJ databases">
        <title>The Genome Sequence of Puccinia striiformis f. sp. tritici PST-78.</title>
        <authorList>
            <consortium name="The Broad Institute Genome Sequencing Platform"/>
            <person name="Cuomo C."/>
            <person name="Hulbert S."/>
            <person name="Chen X."/>
            <person name="Walker B."/>
            <person name="Young S.K."/>
            <person name="Zeng Q."/>
            <person name="Gargeya S."/>
            <person name="Fitzgerald M."/>
            <person name="Haas B."/>
            <person name="Abouelleil A."/>
            <person name="Alvarado L."/>
            <person name="Arachchi H.M."/>
            <person name="Berlin A.M."/>
            <person name="Chapman S.B."/>
            <person name="Goldberg J."/>
            <person name="Griggs A."/>
            <person name="Gujja S."/>
            <person name="Hansen M."/>
            <person name="Howarth C."/>
            <person name="Imamovic A."/>
            <person name="Larimer J."/>
            <person name="McCowan C."/>
            <person name="Montmayeur A."/>
            <person name="Murphy C."/>
            <person name="Neiman D."/>
            <person name="Pearson M."/>
            <person name="Priest M."/>
            <person name="Roberts A."/>
            <person name="Saif S."/>
            <person name="Shea T."/>
            <person name="Sisk P."/>
            <person name="Sykes S."/>
            <person name="Wortman J."/>
            <person name="Nusbaum C."/>
            <person name="Birren B."/>
        </authorList>
    </citation>
    <scope>NUCLEOTIDE SEQUENCE [LARGE SCALE GENOMIC DNA]</scope>
    <source>
        <strain evidence="3">race PST-78</strain>
    </source>
</reference>
<comment type="caution">
    <text evidence="2">The sequence shown here is derived from an EMBL/GenBank/DDBJ whole genome shotgun (WGS) entry which is preliminary data.</text>
</comment>
<evidence type="ECO:0000313" key="2">
    <source>
        <dbReference type="EMBL" id="KNE91515.1"/>
    </source>
</evidence>
<sequence>MSDKPSPTTVSSKIRLDSTNYFGWIVQMQSRFRRLGCLDVVLGRAVKPEKPEAAADWVDKNEGAYFEIIDHVDVEHMTLIGGAVPPNQQFDGRFVWDLLKSKYAANDDVSKLVALEAFNELEFTTIPAFITTVRQINQRLILANFDLGNQLRNLMVLAKLPRDRFQSFRDIITMGFVAEDFESLLRRLKNYGAQNRIGTDLDNRPDQAALLTLSIDQLTCPSCKKSFKICTHCSKTGRNTQSTSGNNNTIRANNRSQKPRNTTKKVGTSGKKSRLETHEEVDLDEGTTNNNRNSNRKRKRRDDENNDEEDPNEEGGLAQEEEEEENRNGEDGSNLADSDTIFTLENFESQFSLWLVQKLCEALEKRKASCSNRVPPKVQEALVLLQQNYLKSKLMLSLIGRVSETSTAKFLGENKPPRKKSNWNRFIAFSVASEQTPVPPKGCSDGWDERNTIMGEQWAELLDNEREVFSVKIFQYFSKIPCYFQDEEAEDEEDKTTSISQEQEQLYRLLYKRLVNVGKVESIISQGTVSHNKTGVASKQASTNLQRINSELYTISNFYSSTYYLLISSRSPGVNIFCHEYSNDPGWLAIVKSKWASKETFEAYSQARVIQEVLEKSVGVSIVKKPRSANEVRNKLCAALNQALAIARGMPGKASTCPKTKDPAAGLVKIDPKLQIVQSGDSTLGPESLMKGYTAMIHQGKQKWLQDIQSSAFKIQLIQ</sequence>
<dbReference type="Proteomes" id="UP000054564">
    <property type="component" value="Unassembled WGS sequence"/>
</dbReference>
<dbReference type="STRING" id="1165861.A0A0L0UWX4"/>
<feature type="compositionally biased region" description="Acidic residues" evidence="1">
    <location>
        <begin position="304"/>
        <end position="325"/>
    </location>
</feature>
<feature type="compositionally biased region" description="Polar residues" evidence="1">
    <location>
        <begin position="234"/>
        <end position="256"/>
    </location>
</feature>
<accession>A0A0L0UWX4</accession>
<dbReference type="AlphaFoldDB" id="A0A0L0UWX4"/>
<dbReference type="OrthoDB" id="2513205at2759"/>
<evidence type="ECO:0000256" key="1">
    <source>
        <dbReference type="SAM" id="MobiDB-lite"/>
    </source>
</evidence>
<gene>
    <name evidence="2" type="ORF">PSTG_15074</name>
</gene>
<protein>
    <submittedName>
        <fullName evidence="2">Uncharacterized protein</fullName>
    </submittedName>
</protein>
<dbReference type="EMBL" id="AJIL01000200">
    <property type="protein sequence ID" value="KNE91515.1"/>
    <property type="molecule type" value="Genomic_DNA"/>
</dbReference>
<dbReference type="Pfam" id="PF14223">
    <property type="entry name" value="Retrotran_gag_2"/>
    <property type="match status" value="1"/>
</dbReference>
<feature type="region of interest" description="Disordered" evidence="1">
    <location>
        <begin position="234"/>
        <end position="337"/>
    </location>
</feature>